<name>A0AAD4T965_9MAGN</name>
<protein>
    <recommendedName>
        <fullName evidence="3">DYW domain-containing protein</fullName>
    </recommendedName>
</protein>
<evidence type="ECO:0000259" key="3">
    <source>
        <dbReference type="Pfam" id="PF14432"/>
    </source>
</evidence>
<dbReference type="Pfam" id="PF01535">
    <property type="entry name" value="PPR"/>
    <property type="match status" value="2"/>
</dbReference>
<comment type="caution">
    <text evidence="4">The sequence shown here is derived from an EMBL/GenBank/DDBJ whole genome shotgun (WGS) entry which is preliminary data.</text>
</comment>
<dbReference type="Pfam" id="PF20431">
    <property type="entry name" value="E_motif"/>
    <property type="match status" value="1"/>
</dbReference>
<dbReference type="Pfam" id="PF14432">
    <property type="entry name" value="DYW_deaminase"/>
    <property type="match status" value="1"/>
</dbReference>
<dbReference type="SUPFAM" id="SSF48452">
    <property type="entry name" value="TPR-like"/>
    <property type="match status" value="1"/>
</dbReference>
<dbReference type="Pfam" id="PF12854">
    <property type="entry name" value="PPR_1"/>
    <property type="match status" value="1"/>
</dbReference>
<feature type="repeat" description="PPR" evidence="2">
    <location>
        <begin position="352"/>
        <end position="386"/>
    </location>
</feature>
<feature type="repeat" description="PPR" evidence="2">
    <location>
        <begin position="52"/>
        <end position="86"/>
    </location>
</feature>
<dbReference type="InterPro" id="IPR046848">
    <property type="entry name" value="E_motif"/>
</dbReference>
<gene>
    <name evidence="4" type="ORF">MKW98_004308</name>
</gene>
<dbReference type="GO" id="GO:0009451">
    <property type="term" value="P:RNA modification"/>
    <property type="evidence" value="ECO:0007669"/>
    <property type="project" value="InterPro"/>
</dbReference>
<dbReference type="PANTHER" id="PTHR47926">
    <property type="entry name" value="PENTATRICOPEPTIDE REPEAT-CONTAINING PROTEIN"/>
    <property type="match status" value="1"/>
</dbReference>
<feature type="repeat" description="PPR" evidence="2">
    <location>
        <begin position="423"/>
        <end position="453"/>
    </location>
</feature>
<dbReference type="Pfam" id="PF20430">
    <property type="entry name" value="Eplus_motif"/>
    <property type="match status" value="1"/>
</dbReference>
<dbReference type="InterPro" id="IPR011990">
    <property type="entry name" value="TPR-like_helical_dom_sf"/>
</dbReference>
<evidence type="ECO:0000256" key="1">
    <source>
        <dbReference type="ARBA" id="ARBA00022737"/>
    </source>
</evidence>
<evidence type="ECO:0000256" key="2">
    <source>
        <dbReference type="PROSITE-ProRule" id="PRU00708"/>
    </source>
</evidence>
<organism evidence="4 5">
    <name type="scientific">Papaver atlanticum</name>
    <dbReference type="NCBI Taxonomy" id="357466"/>
    <lineage>
        <taxon>Eukaryota</taxon>
        <taxon>Viridiplantae</taxon>
        <taxon>Streptophyta</taxon>
        <taxon>Embryophyta</taxon>
        <taxon>Tracheophyta</taxon>
        <taxon>Spermatophyta</taxon>
        <taxon>Magnoliopsida</taxon>
        <taxon>Ranunculales</taxon>
        <taxon>Papaveraceae</taxon>
        <taxon>Papaveroideae</taxon>
        <taxon>Papaver</taxon>
    </lineage>
</organism>
<dbReference type="EMBL" id="JAJJMB010004170">
    <property type="protein sequence ID" value="KAI3943803.1"/>
    <property type="molecule type" value="Genomic_DNA"/>
</dbReference>
<dbReference type="GO" id="GO:0003723">
    <property type="term" value="F:RNA binding"/>
    <property type="evidence" value="ECO:0007669"/>
    <property type="project" value="InterPro"/>
</dbReference>
<dbReference type="InterPro" id="IPR046849">
    <property type="entry name" value="E2_motif"/>
</dbReference>
<sequence length="659" mass="74282">MSELKQIHAQMIRTGLISHVFLTSKVISFCALEDSGSLHYARLVFTQIPNPTPFICNSIIRGYTNKNLHQNAIFFYREMIEHGLFPDNFTFPSLFKSCGDLNEGKQLHCHSIKLGFSSDSYIQNTLMNMYSKCGCLVCAHRVFDKMSEKSVVSWATMVEAYTQSDQPAKALKLFQRMEVEEVNPNEVMLLNVLTACSRARNLEMGKWVHKYIDENGIGFSLVLTAALMDVYCKCGCFSLGREFFDQIPDKNLFHWNIMINGHVEDSDYEEALSLFHEMQIKGIKVDKVTMVSLLLACTHLGALELGIWLHAYIEKQKIEVDVVLGTALVDMYTKCGSINGALEVFHGIPIKDVMTWTSMIVGLAMSGQGEKALDFFHEMQKSGVKPDAITFVGVLAACSHTGLVDEGYSHFDSMLTVHGIHPSIEHYGCMVDMLGRAGKIAEAEELIEEMPMKPDDFVLRGLLGACRIHGNLSVAERAAQKLLELDPDDAGTYVLLSNIYSSLGKWGKAKQTRKLMAERKIKKPPGCSLIEVDGIVHEFFKGDRSHPRSSEIYKMLEDMMRRLKIAGYVPNKSEVLFDMDEEEKENALSMHSEKLAISFGLISTSPGTRIRVVKNLRVCNDCHSAAKLVSKVYNREIVLRDRNRFHHFKDGLCSCKDFW</sequence>
<evidence type="ECO:0000313" key="5">
    <source>
        <dbReference type="Proteomes" id="UP001202328"/>
    </source>
</evidence>
<feature type="repeat" description="PPR" evidence="2">
    <location>
        <begin position="251"/>
        <end position="285"/>
    </location>
</feature>
<dbReference type="FunFam" id="1.25.40.10:FF:000031">
    <property type="entry name" value="Pentatricopeptide repeat-containing protein mitochondrial"/>
    <property type="match status" value="1"/>
</dbReference>
<dbReference type="GO" id="GO:0031425">
    <property type="term" value="P:chloroplast RNA processing"/>
    <property type="evidence" value="ECO:0007669"/>
    <property type="project" value="UniProtKB-ARBA"/>
</dbReference>
<keyword evidence="5" id="KW-1185">Reference proteome</keyword>
<reference evidence="4" key="1">
    <citation type="submission" date="2022-04" db="EMBL/GenBank/DDBJ databases">
        <title>A functionally conserved STORR gene fusion in Papaver species that diverged 16.8 million years ago.</title>
        <authorList>
            <person name="Catania T."/>
        </authorList>
    </citation>
    <scope>NUCLEOTIDE SEQUENCE</scope>
    <source>
        <strain evidence="4">S-188037</strain>
    </source>
</reference>
<dbReference type="NCBIfam" id="TIGR00756">
    <property type="entry name" value="PPR"/>
    <property type="match status" value="6"/>
</dbReference>
<accession>A0AAD4T965</accession>
<dbReference type="InterPro" id="IPR032867">
    <property type="entry name" value="DYW_dom"/>
</dbReference>
<dbReference type="InterPro" id="IPR002885">
    <property type="entry name" value="PPR_rpt"/>
</dbReference>
<dbReference type="InterPro" id="IPR046960">
    <property type="entry name" value="PPR_At4g14850-like_plant"/>
</dbReference>
<dbReference type="AlphaFoldDB" id="A0AAD4T965"/>
<feature type="repeat" description="PPR" evidence="2">
    <location>
        <begin position="150"/>
        <end position="184"/>
    </location>
</feature>
<dbReference type="Pfam" id="PF13041">
    <property type="entry name" value="PPR_2"/>
    <property type="match status" value="3"/>
</dbReference>
<dbReference type="FunFam" id="1.25.40.10:FF:001050">
    <property type="entry name" value="Pentatricopeptide repeat-containing protein At2g33760"/>
    <property type="match status" value="1"/>
</dbReference>
<keyword evidence="1" id="KW-0677">Repeat</keyword>
<dbReference type="Gene3D" id="1.25.40.10">
    <property type="entry name" value="Tetratricopeptide repeat domain"/>
    <property type="match status" value="4"/>
</dbReference>
<evidence type="ECO:0000313" key="4">
    <source>
        <dbReference type="EMBL" id="KAI3943803.1"/>
    </source>
</evidence>
<dbReference type="Proteomes" id="UP001202328">
    <property type="component" value="Unassembled WGS sequence"/>
</dbReference>
<dbReference type="PROSITE" id="PS51375">
    <property type="entry name" value="PPR"/>
    <property type="match status" value="5"/>
</dbReference>
<dbReference type="FunFam" id="1.25.40.10:FF:000231">
    <property type="entry name" value="Pentatricopeptide repeat-containing protein chloroplastic"/>
    <property type="match status" value="1"/>
</dbReference>
<proteinExistence type="predicted"/>
<dbReference type="GO" id="GO:0008270">
    <property type="term" value="F:zinc ion binding"/>
    <property type="evidence" value="ECO:0007669"/>
    <property type="project" value="InterPro"/>
</dbReference>
<feature type="domain" description="DYW" evidence="3">
    <location>
        <begin position="567"/>
        <end position="659"/>
    </location>
</feature>
<dbReference type="PANTHER" id="PTHR47926:SF436">
    <property type="entry name" value="PENTATRICOPEPTIDE REPEAT-CONTAINING PROTEIN ELI1, CHLOROPLASTIC-LIKE ISOFORM X2"/>
    <property type="match status" value="1"/>
</dbReference>
<dbReference type="FunFam" id="1.25.40.10:FF:000470">
    <property type="entry name" value="Pentatricopeptide repeat-containing protein At5g66520"/>
    <property type="match status" value="1"/>
</dbReference>